<evidence type="ECO:0000256" key="4">
    <source>
        <dbReference type="ARBA" id="ARBA00022519"/>
    </source>
</evidence>
<evidence type="ECO:0000313" key="11">
    <source>
        <dbReference type="EMBL" id="RKQ68249.1"/>
    </source>
</evidence>
<comment type="similarity">
    <text evidence="8 9">Belongs to the TRAP transporter small permease family.</text>
</comment>
<dbReference type="PANTHER" id="PTHR35011">
    <property type="entry name" value="2,3-DIKETO-L-GULONATE TRAP TRANSPORTER SMALL PERMEASE PROTEIN YIAM"/>
    <property type="match status" value="1"/>
</dbReference>
<dbReference type="Proteomes" id="UP000277424">
    <property type="component" value="Unassembled WGS sequence"/>
</dbReference>
<keyword evidence="3" id="KW-1003">Cell membrane</keyword>
<gene>
    <name evidence="11" type="ORF">BCL74_2725</name>
</gene>
<evidence type="ECO:0000256" key="5">
    <source>
        <dbReference type="ARBA" id="ARBA00022692"/>
    </source>
</evidence>
<comment type="caution">
    <text evidence="11">The sequence shown here is derived from an EMBL/GenBank/DDBJ whole genome shotgun (WGS) entry which is preliminary data.</text>
</comment>
<comment type="function">
    <text evidence="9">Part of the tripartite ATP-independent periplasmic (TRAP) transport system.</text>
</comment>
<dbReference type="InterPro" id="IPR007387">
    <property type="entry name" value="TRAP_DctQ"/>
</dbReference>
<dbReference type="PANTHER" id="PTHR35011:SF4">
    <property type="entry name" value="SLL1102 PROTEIN"/>
    <property type="match status" value="1"/>
</dbReference>
<dbReference type="Pfam" id="PF04290">
    <property type="entry name" value="DctQ"/>
    <property type="match status" value="1"/>
</dbReference>
<accession>A0A420WB57</accession>
<evidence type="ECO:0000256" key="9">
    <source>
        <dbReference type="RuleBase" id="RU369079"/>
    </source>
</evidence>
<organism evidence="11 12">
    <name type="scientific">Oceanibaculum indicum</name>
    <dbReference type="NCBI Taxonomy" id="526216"/>
    <lineage>
        <taxon>Bacteria</taxon>
        <taxon>Pseudomonadati</taxon>
        <taxon>Pseudomonadota</taxon>
        <taxon>Alphaproteobacteria</taxon>
        <taxon>Rhodospirillales</taxon>
        <taxon>Oceanibaculaceae</taxon>
        <taxon>Oceanibaculum</taxon>
    </lineage>
</organism>
<reference evidence="11 12" key="1">
    <citation type="submission" date="2018-10" db="EMBL/GenBank/DDBJ databases">
        <title>Comparative analysis of microorganisms from saline springs in Andes Mountain Range, Colombia.</title>
        <authorList>
            <person name="Rubin E."/>
        </authorList>
    </citation>
    <scope>NUCLEOTIDE SEQUENCE [LARGE SCALE GENOMIC DNA]</scope>
    <source>
        <strain evidence="11 12">USBA 36</strain>
    </source>
</reference>
<protein>
    <recommendedName>
        <fullName evidence="9">TRAP transporter small permease protein</fullName>
    </recommendedName>
</protein>
<dbReference type="OrthoDB" id="7843894at2"/>
<dbReference type="EMBL" id="RBIG01000003">
    <property type="protein sequence ID" value="RKQ68249.1"/>
    <property type="molecule type" value="Genomic_DNA"/>
</dbReference>
<feature type="transmembrane region" description="Helical" evidence="9">
    <location>
        <begin position="36"/>
        <end position="54"/>
    </location>
</feature>
<feature type="transmembrane region" description="Helical" evidence="9">
    <location>
        <begin position="152"/>
        <end position="172"/>
    </location>
</feature>
<feature type="transmembrane region" description="Helical" evidence="9">
    <location>
        <begin position="66"/>
        <end position="88"/>
    </location>
</feature>
<dbReference type="GO" id="GO:0022857">
    <property type="term" value="F:transmembrane transporter activity"/>
    <property type="evidence" value="ECO:0007669"/>
    <property type="project" value="UniProtKB-UniRule"/>
</dbReference>
<evidence type="ECO:0000256" key="7">
    <source>
        <dbReference type="ARBA" id="ARBA00023136"/>
    </source>
</evidence>
<keyword evidence="2 9" id="KW-0813">Transport</keyword>
<keyword evidence="4 9" id="KW-0997">Cell inner membrane</keyword>
<evidence type="ECO:0000313" key="12">
    <source>
        <dbReference type="Proteomes" id="UP000277424"/>
    </source>
</evidence>
<dbReference type="GO" id="GO:0005886">
    <property type="term" value="C:plasma membrane"/>
    <property type="evidence" value="ECO:0007669"/>
    <property type="project" value="UniProtKB-SubCell"/>
</dbReference>
<dbReference type="RefSeq" id="WP_008944057.1">
    <property type="nucleotide sequence ID" value="NZ_RBIG01000003.1"/>
</dbReference>
<comment type="subcellular location">
    <subcellularLocation>
        <location evidence="1 9">Cell inner membrane</location>
        <topology evidence="1 9">Multi-pass membrane protein</topology>
    </subcellularLocation>
</comment>
<evidence type="ECO:0000256" key="3">
    <source>
        <dbReference type="ARBA" id="ARBA00022475"/>
    </source>
</evidence>
<keyword evidence="5 9" id="KW-0812">Transmembrane</keyword>
<feature type="transmembrane region" description="Helical" evidence="9">
    <location>
        <begin position="109"/>
        <end position="132"/>
    </location>
</feature>
<sequence>MDTKIRRPVTWTPQEEATGGRLIDRLDGFFHPIEKFVAFLSALCIFALMAVGVMQIVGRQVFGTPIFGYIDAVEMSISIFAFLAIAYCERLNGHVRMELVVGKMRGRPLWTLEIFGQIVALFVVAILIYYGWTHALRAYEYGDSTIDAQIPWWPSKMLVAFAFLTLWVRLWLNLIGYARLFINPDAAPIAVPLVADVKQMAEEEAAEAGALEQEKQNKGSAAS</sequence>
<evidence type="ECO:0000256" key="6">
    <source>
        <dbReference type="ARBA" id="ARBA00022989"/>
    </source>
</evidence>
<proteinExistence type="inferred from homology"/>
<keyword evidence="6 9" id="KW-1133">Transmembrane helix</keyword>
<comment type="subunit">
    <text evidence="9">The complex comprises the extracytoplasmic solute receptor protein and the two transmembrane proteins.</text>
</comment>
<evidence type="ECO:0000259" key="10">
    <source>
        <dbReference type="Pfam" id="PF04290"/>
    </source>
</evidence>
<evidence type="ECO:0000256" key="1">
    <source>
        <dbReference type="ARBA" id="ARBA00004429"/>
    </source>
</evidence>
<name>A0A420WB57_9PROT</name>
<dbReference type="InterPro" id="IPR055348">
    <property type="entry name" value="DctQ"/>
</dbReference>
<evidence type="ECO:0000256" key="2">
    <source>
        <dbReference type="ARBA" id="ARBA00022448"/>
    </source>
</evidence>
<evidence type="ECO:0000256" key="8">
    <source>
        <dbReference type="ARBA" id="ARBA00038436"/>
    </source>
</evidence>
<keyword evidence="7 9" id="KW-0472">Membrane</keyword>
<dbReference type="AlphaFoldDB" id="A0A420WB57"/>
<feature type="domain" description="Tripartite ATP-independent periplasmic transporters DctQ component" evidence="10">
    <location>
        <begin position="48"/>
        <end position="175"/>
    </location>
</feature>